<dbReference type="Proteomes" id="UP000325558">
    <property type="component" value="Unassembled WGS sequence"/>
</dbReference>
<evidence type="ECO:0000313" key="1">
    <source>
        <dbReference type="EMBL" id="KAE8335094.1"/>
    </source>
</evidence>
<reference evidence="1" key="1">
    <citation type="submission" date="2019-04" db="EMBL/GenBank/DDBJ databases">
        <title>Friends and foes A comparative genomics study of 23 Aspergillus species from section Flavi.</title>
        <authorList>
            <consortium name="DOE Joint Genome Institute"/>
            <person name="Kjaerbolling I."/>
            <person name="Vesth T."/>
            <person name="Frisvad J.C."/>
            <person name="Nybo J.L."/>
            <person name="Theobald S."/>
            <person name="Kildgaard S."/>
            <person name="Isbrandt T."/>
            <person name="Kuo A."/>
            <person name="Sato A."/>
            <person name="Lyhne E.K."/>
            <person name="Kogle M.E."/>
            <person name="Wiebenga A."/>
            <person name="Kun R.S."/>
            <person name="Lubbers R.J."/>
            <person name="Makela M.R."/>
            <person name="Barry K."/>
            <person name="Chovatia M."/>
            <person name="Clum A."/>
            <person name="Daum C."/>
            <person name="Haridas S."/>
            <person name="He G."/>
            <person name="LaButti K."/>
            <person name="Lipzen A."/>
            <person name="Mondo S."/>
            <person name="Riley R."/>
            <person name="Salamov A."/>
            <person name="Simmons B.A."/>
            <person name="Magnuson J.K."/>
            <person name="Henrissat B."/>
            <person name="Mortensen U.H."/>
            <person name="Larsen T.O."/>
            <person name="Devries R.P."/>
            <person name="Grigoriev I.V."/>
            <person name="Machida M."/>
            <person name="Baker S.E."/>
            <person name="Andersen M.R."/>
        </authorList>
    </citation>
    <scope>NUCLEOTIDE SEQUENCE</scope>
    <source>
        <strain evidence="1">CBS 117612</strain>
    </source>
</reference>
<sequence>MDLRCSRICSPRLISNIRNTLPCSLWLSMDRIISDMYAGPISRFTRICLNILFIY</sequence>
<gene>
    <name evidence="1" type="ORF">BDV24DRAFT_144579</name>
</gene>
<accession>A0A5N6XPD9</accession>
<dbReference type="EMBL" id="ML737231">
    <property type="protein sequence ID" value="KAE8335094.1"/>
    <property type="molecule type" value="Genomic_DNA"/>
</dbReference>
<name>A0A5N6XPD9_9EURO</name>
<proteinExistence type="predicted"/>
<protein>
    <submittedName>
        <fullName evidence="1">Uncharacterized protein</fullName>
    </submittedName>
</protein>
<dbReference type="AlphaFoldDB" id="A0A5N6XPD9"/>
<organism evidence="1">
    <name type="scientific">Aspergillus arachidicola</name>
    <dbReference type="NCBI Taxonomy" id="656916"/>
    <lineage>
        <taxon>Eukaryota</taxon>
        <taxon>Fungi</taxon>
        <taxon>Dikarya</taxon>
        <taxon>Ascomycota</taxon>
        <taxon>Pezizomycotina</taxon>
        <taxon>Eurotiomycetes</taxon>
        <taxon>Eurotiomycetidae</taxon>
        <taxon>Eurotiales</taxon>
        <taxon>Aspergillaceae</taxon>
        <taxon>Aspergillus</taxon>
        <taxon>Aspergillus subgen. Circumdati</taxon>
    </lineage>
</organism>